<sequence>MEFLLFFIAAGIIFYLVKSFKIYLSNPLTPLDSESSFTQKQDIPVQEVILNPKEKLKISEYGILMRILGRLSYADGKSCLLEQKLIEGIVEDMAKDSLQPESLFLEIYRESGSEDIQELAMLFRDETIGQYKKRVKIIEFMFALAYADGYFAQQEEECIIDVAAILEIENNDFNQLYDEFKAINEKDSTTTMDLQRALLLLGLTDDFDSKQLNDAMDTLFREKQQHILDHKNLTKPYNQSSAKDLQEISRAYAFLSEYLSAKQNQPKVKEDDKSQ</sequence>
<organism evidence="2 3">
    <name type="scientific">Helicobacter aurati</name>
    <dbReference type="NCBI Taxonomy" id="137778"/>
    <lineage>
        <taxon>Bacteria</taxon>
        <taxon>Pseudomonadati</taxon>
        <taxon>Campylobacterota</taxon>
        <taxon>Epsilonproteobacteria</taxon>
        <taxon>Campylobacterales</taxon>
        <taxon>Helicobacteraceae</taxon>
        <taxon>Helicobacter</taxon>
    </lineage>
</organism>
<dbReference type="SUPFAM" id="SSF158682">
    <property type="entry name" value="TerB-like"/>
    <property type="match status" value="1"/>
</dbReference>
<evidence type="ECO:0000313" key="3">
    <source>
        <dbReference type="Proteomes" id="UP000256424"/>
    </source>
</evidence>
<proteinExistence type="predicted"/>
<dbReference type="EMBL" id="NXLW01000002">
    <property type="protein sequence ID" value="RDU73402.1"/>
    <property type="molecule type" value="Genomic_DNA"/>
</dbReference>
<dbReference type="Gene3D" id="1.10.3680.10">
    <property type="entry name" value="TerB-like"/>
    <property type="match status" value="1"/>
</dbReference>
<gene>
    <name evidence="2" type="ORF">CQA66_01695</name>
</gene>
<dbReference type="Pfam" id="PF05099">
    <property type="entry name" value="TerB"/>
    <property type="match status" value="1"/>
</dbReference>
<dbReference type="Proteomes" id="UP000256424">
    <property type="component" value="Unassembled WGS sequence"/>
</dbReference>
<keyword evidence="3" id="KW-1185">Reference proteome</keyword>
<dbReference type="RefSeq" id="WP_104763015.1">
    <property type="nucleotide sequence ID" value="NZ_FZPM01000012.1"/>
</dbReference>
<dbReference type="OrthoDB" id="9779889at2"/>
<name>A0A3D8J7L1_9HELI</name>
<accession>A0A3D8J7L1</accession>
<reference evidence="2 3" key="1">
    <citation type="submission" date="2018-04" db="EMBL/GenBank/DDBJ databases">
        <title>Novel Campyloabacter and Helicobacter Species and Strains.</title>
        <authorList>
            <person name="Mannion A.J."/>
            <person name="Shen Z."/>
            <person name="Fox J.G."/>
        </authorList>
    </citation>
    <scope>NUCLEOTIDE SEQUENCE [LARGE SCALE GENOMIC DNA]</scope>
    <source>
        <strain evidence="2 3">MIT 97-5075</strain>
    </source>
</reference>
<protein>
    <recommendedName>
        <fullName evidence="1">Co-chaperone DjlA N-terminal domain-containing protein</fullName>
    </recommendedName>
</protein>
<dbReference type="AlphaFoldDB" id="A0A3D8J7L1"/>
<feature type="domain" description="Co-chaperone DjlA N-terminal" evidence="1">
    <location>
        <begin position="113"/>
        <end position="176"/>
    </location>
</feature>
<dbReference type="InterPro" id="IPR007791">
    <property type="entry name" value="DjlA_N"/>
</dbReference>
<evidence type="ECO:0000259" key="1">
    <source>
        <dbReference type="Pfam" id="PF05099"/>
    </source>
</evidence>
<comment type="caution">
    <text evidence="2">The sequence shown here is derived from an EMBL/GenBank/DDBJ whole genome shotgun (WGS) entry which is preliminary data.</text>
</comment>
<dbReference type="InterPro" id="IPR029024">
    <property type="entry name" value="TerB-like"/>
</dbReference>
<evidence type="ECO:0000313" key="2">
    <source>
        <dbReference type="EMBL" id="RDU73402.1"/>
    </source>
</evidence>